<sequence>MNKASAGVDDAAKTVEATIKIAEKMVDTLDTTKEFFKNLFTDPENKKKKKELEARVEEQTKKIEELAIKLEKLDETQSEAISRFVNISKKVHETMGPLMIAFSYDPTSETLKRAIQNLTKIKSITES</sequence>
<evidence type="ECO:0000313" key="2">
    <source>
        <dbReference type="EMBL" id="CBY10819.1"/>
    </source>
</evidence>
<dbReference type="AlphaFoldDB" id="E4XL58"/>
<gene>
    <name evidence="2" type="ORF">GSOID_T00014430001</name>
</gene>
<accession>E4XL58</accession>
<organism evidence="2">
    <name type="scientific">Oikopleura dioica</name>
    <name type="common">Tunicate</name>
    <dbReference type="NCBI Taxonomy" id="34765"/>
    <lineage>
        <taxon>Eukaryota</taxon>
        <taxon>Metazoa</taxon>
        <taxon>Chordata</taxon>
        <taxon>Tunicata</taxon>
        <taxon>Appendicularia</taxon>
        <taxon>Copelata</taxon>
        <taxon>Oikopleuridae</taxon>
        <taxon>Oikopleura</taxon>
    </lineage>
</organism>
<evidence type="ECO:0000256" key="1">
    <source>
        <dbReference type="SAM" id="Coils"/>
    </source>
</evidence>
<name>E4XL58_OIKDI</name>
<reference evidence="2" key="1">
    <citation type="journal article" date="2010" name="Science">
        <title>Plasticity of animal genome architecture unmasked by rapid evolution of a pelagic tunicate.</title>
        <authorList>
            <person name="Denoeud F."/>
            <person name="Henriet S."/>
            <person name="Mungpakdee S."/>
            <person name="Aury J.M."/>
            <person name="Da Silva C."/>
            <person name="Brinkmann H."/>
            <person name="Mikhaleva J."/>
            <person name="Olsen L.C."/>
            <person name="Jubin C."/>
            <person name="Canestro C."/>
            <person name="Bouquet J.M."/>
            <person name="Danks G."/>
            <person name="Poulain J."/>
            <person name="Campsteijn C."/>
            <person name="Adamski M."/>
            <person name="Cross I."/>
            <person name="Yadetie F."/>
            <person name="Muffato M."/>
            <person name="Louis A."/>
            <person name="Butcher S."/>
            <person name="Tsagkogeorga G."/>
            <person name="Konrad A."/>
            <person name="Singh S."/>
            <person name="Jensen M.F."/>
            <person name="Cong E.H."/>
            <person name="Eikeseth-Otteraa H."/>
            <person name="Noel B."/>
            <person name="Anthouard V."/>
            <person name="Porcel B.M."/>
            <person name="Kachouri-Lafond R."/>
            <person name="Nishino A."/>
            <person name="Ugolini M."/>
            <person name="Chourrout P."/>
            <person name="Nishida H."/>
            <person name="Aasland R."/>
            <person name="Huzurbazar S."/>
            <person name="Westhof E."/>
            <person name="Delsuc F."/>
            <person name="Lehrach H."/>
            <person name="Reinhardt R."/>
            <person name="Weissenbach J."/>
            <person name="Roy S.W."/>
            <person name="Artiguenave F."/>
            <person name="Postlethwait J.H."/>
            <person name="Manak J.R."/>
            <person name="Thompson E.M."/>
            <person name="Jaillon O."/>
            <person name="Du Pasquier L."/>
            <person name="Boudinot P."/>
            <person name="Liberles D.A."/>
            <person name="Volff J.N."/>
            <person name="Philippe H."/>
            <person name="Lenhard B."/>
            <person name="Roest Crollius H."/>
            <person name="Wincker P."/>
            <person name="Chourrout D."/>
        </authorList>
    </citation>
    <scope>NUCLEOTIDE SEQUENCE [LARGE SCALE GENOMIC DNA]</scope>
</reference>
<dbReference type="InParanoid" id="E4XL58"/>
<dbReference type="Proteomes" id="UP000001307">
    <property type="component" value="Unassembled WGS sequence"/>
</dbReference>
<protein>
    <submittedName>
        <fullName evidence="2">Uncharacterized protein</fullName>
    </submittedName>
</protein>
<feature type="coiled-coil region" evidence="1">
    <location>
        <begin position="49"/>
        <end position="83"/>
    </location>
</feature>
<proteinExistence type="predicted"/>
<keyword evidence="3" id="KW-1185">Reference proteome</keyword>
<evidence type="ECO:0000313" key="3">
    <source>
        <dbReference type="Proteomes" id="UP000001307"/>
    </source>
</evidence>
<dbReference type="EMBL" id="FN653067">
    <property type="protein sequence ID" value="CBY10819.1"/>
    <property type="molecule type" value="Genomic_DNA"/>
</dbReference>
<keyword evidence="1" id="KW-0175">Coiled coil</keyword>